<dbReference type="InterPro" id="IPR050222">
    <property type="entry name" value="MATE_MdtK"/>
</dbReference>
<protein>
    <recommendedName>
        <fullName evidence="6">Multidrug/Oligosaccharidyl-lipid/Polysaccharide (MOP) Flippase Superfamily</fullName>
    </recommendedName>
</protein>
<keyword evidence="5" id="KW-1185">Reference proteome</keyword>
<dbReference type="Pfam" id="PF01554">
    <property type="entry name" value="MatE"/>
    <property type="match status" value="1"/>
</dbReference>
<feature type="transmembrane region" description="Helical" evidence="3">
    <location>
        <begin position="97"/>
        <end position="121"/>
    </location>
</feature>
<keyword evidence="3" id="KW-0812">Transmembrane</keyword>
<dbReference type="Proteomes" id="UP000243217">
    <property type="component" value="Unassembled WGS sequence"/>
</dbReference>
<evidence type="ECO:0000313" key="4">
    <source>
        <dbReference type="EMBL" id="OQR80920.1"/>
    </source>
</evidence>
<reference evidence="4 5" key="1">
    <citation type="journal article" date="2014" name="Genome Biol. Evol.">
        <title>The secreted proteins of Achlya hypogyna and Thraustotheca clavata identify the ancestral oomycete secretome and reveal gene acquisitions by horizontal gene transfer.</title>
        <authorList>
            <person name="Misner I."/>
            <person name="Blouin N."/>
            <person name="Leonard G."/>
            <person name="Richards T.A."/>
            <person name="Lane C.E."/>
        </authorList>
    </citation>
    <scope>NUCLEOTIDE SEQUENCE [LARGE SCALE GENOMIC DNA]</scope>
    <source>
        <strain evidence="4 5">ATCC 34112</strain>
    </source>
</reference>
<proteinExistence type="inferred from homology"/>
<dbReference type="EMBL" id="JNBS01005102">
    <property type="protein sequence ID" value="OQR80920.1"/>
    <property type="molecule type" value="Genomic_DNA"/>
</dbReference>
<comment type="similarity">
    <text evidence="1">Belongs to the multi antimicrobial extrusion (MATE) (TC 2.A.66.1) family.</text>
</comment>
<feature type="transmembrane region" description="Helical" evidence="3">
    <location>
        <begin position="133"/>
        <end position="152"/>
    </location>
</feature>
<dbReference type="GO" id="GO:0015297">
    <property type="term" value="F:antiporter activity"/>
    <property type="evidence" value="ECO:0007669"/>
    <property type="project" value="InterPro"/>
</dbReference>
<evidence type="ECO:0000256" key="3">
    <source>
        <dbReference type="SAM" id="Phobius"/>
    </source>
</evidence>
<comment type="caution">
    <text evidence="4">The sequence shown here is derived from an EMBL/GenBank/DDBJ whole genome shotgun (WGS) entry which is preliminary data.</text>
</comment>
<dbReference type="InterPro" id="IPR002528">
    <property type="entry name" value="MATE_fam"/>
</dbReference>
<feature type="transmembrane region" description="Helical" evidence="3">
    <location>
        <begin position="55"/>
        <end position="77"/>
    </location>
</feature>
<keyword evidence="3" id="KW-1133">Transmembrane helix</keyword>
<evidence type="ECO:0008006" key="6">
    <source>
        <dbReference type="Google" id="ProtNLM"/>
    </source>
</evidence>
<name>A0A1V9Y5C3_9STRA</name>
<dbReference type="GO" id="GO:0042910">
    <property type="term" value="F:xenobiotic transmembrane transporter activity"/>
    <property type="evidence" value="ECO:0007669"/>
    <property type="project" value="InterPro"/>
</dbReference>
<feature type="transmembrane region" description="Helical" evidence="3">
    <location>
        <begin position="158"/>
        <end position="176"/>
    </location>
</feature>
<feature type="transmembrane region" description="Helical" evidence="3">
    <location>
        <begin position="12"/>
        <end position="34"/>
    </location>
</feature>
<dbReference type="PANTHER" id="PTHR43298:SF2">
    <property type="entry name" value="FMN_FAD EXPORTER YEEO-RELATED"/>
    <property type="match status" value="1"/>
</dbReference>
<keyword evidence="3" id="KW-0472">Membrane</keyword>
<organism evidence="4 5">
    <name type="scientific">Thraustotheca clavata</name>
    <dbReference type="NCBI Taxonomy" id="74557"/>
    <lineage>
        <taxon>Eukaryota</taxon>
        <taxon>Sar</taxon>
        <taxon>Stramenopiles</taxon>
        <taxon>Oomycota</taxon>
        <taxon>Saprolegniomycetes</taxon>
        <taxon>Saprolegniales</taxon>
        <taxon>Achlyaceae</taxon>
        <taxon>Thraustotheca</taxon>
    </lineage>
</organism>
<dbReference type="GO" id="GO:0005886">
    <property type="term" value="C:plasma membrane"/>
    <property type="evidence" value="ECO:0007669"/>
    <property type="project" value="TreeGrafter"/>
</dbReference>
<dbReference type="OrthoDB" id="10479891at2759"/>
<dbReference type="PANTHER" id="PTHR43298">
    <property type="entry name" value="MULTIDRUG RESISTANCE PROTEIN NORM-RELATED"/>
    <property type="match status" value="1"/>
</dbReference>
<keyword evidence="2" id="KW-0813">Transport</keyword>
<dbReference type="AlphaFoldDB" id="A0A1V9Y5C3"/>
<sequence length="177" mass="19386">MFLGTLAPEVSAANAVLFGLFGVVYACISGFAAATQIFMSRSIGQDNLLEAKTTLIQGTSLMTISSALLIALIGLFQNETFSIWTKDSNVLNLCSKTLLPFLICIELIFLRFLLSACANALDLSKRSFYINNLGAWALFVPLTYVLVIQLNWGLVGYWIANSLGEFLKIALLLYNLI</sequence>
<evidence type="ECO:0000313" key="5">
    <source>
        <dbReference type="Proteomes" id="UP000243217"/>
    </source>
</evidence>
<gene>
    <name evidence="4" type="ORF">THRCLA_23435</name>
</gene>
<evidence type="ECO:0000256" key="2">
    <source>
        <dbReference type="ARBA" id="ARBA00022448"/>
    </source>
</evidence>
<dbReference type="STRING" id="74557.A0A1V9Y5C3"/>
<accession>A0A1V9Y5C3</accession>
<evidence type="ECO:0000256" key="1">
    <source>
        <dbReference type="ARBA" id="ARBA00010199"/>
    </source>
</evidence>